<name>A0A061JI29_9PROT</name>
<accession>A0A061JI29</accession>
<dbReference type="AlphaFoldDB" id="A0A061JI29"/>
<keyword evidence="2" id="KW-1185">Reference proteome</keyword>
<sequence length="55" mass="6499">MLPLVKSLKSSVVRWNKTLEGVNKRNKSWTKLDKEKLRIDIEEFPDSLAMKELRV</sequence>
<comment type="caution">
    <text evidence="1">The sequence shown here is derived from an EMBL/GenBank/DDBJ whole genome shotgun (WGS) entry which is preliminary data.</text>
</comment>
<evidence type="ECO:0000313" key="1">
    <source>
        <dbReference type="EMBL" id="ETZ05133.1"/>
    </source>
</evidence>
<evidence type="ECO:0000313" key="2">
    <source>
        <dbReference type="Proteomes" id="UP000026922"/>
    </source>
</evidence>
<dbReference type="EMBL" id="ARPM03000113">
    <property type="protein sequence ID" value="ETZ05133.1"/>
    <property type="molecule type" value="Genomic_DNA"/>
</dbReference>
<protein>
    <submittedName>
        <fullName evidence="1">Uncharacterized protein</fullName>
    </submittedName>
</protein>
<organism evidence="1 2">
    <name type="scientific">Holospora undulata HU1</name>
    <dbReference type="NCBI Taxonomy" id="1321371"/>
    <lineage>
        <taxon>Bacteria</taxon>
        <taxon>Pseudomonadati</taxon>
        <taxon>Pseudomonadota</taxon>
        <taxon>Alphaproteobacteria</taxon>
        <taxon>Holosporales</taxon>
        <taxon>Holosporaceae</taxon>
        <taxon>Holospora</taxon>
    </lineage>
</organism>
<gene>
    <name evidence="1" type="ORF">K737_300448</name>
</gene>
<dbReference type="Proteomes" id="UP000026922">
    <property type="component" value="Unassembled WGS sequence"/>
</dbReference>
<proteinExistence type="predicted"/>
<reference evidence="1 2" key="1">
    <citation type="journal article" date="2013" name="Genome Announc.">
        <title>Draft Genome Sequence of Holospora undulata Strain HU1, a Micronucleus-Specific Symbiont of the Ciliate Paramecium caudatum.</title>
        <authorList>
            <person name="Dohra H."/>
            <person name="Suzuki H."/>
            <person name="Suzuki T."/>
            <person name="Tanaka K."/>
            <person name="Fujishima M."/>
        </authorList>
    </citation>
    <scope>NUCLEOTIDE SEQUENCE [LARGE SCALE GENOMIC DNA]</scope>
    <source>
        <strain evidence="1 2">HU1</strain>
    </source>
</reference>